<dbReference type="AlphaFoldDB" id="A0A0F9FRQ5"/>
<dbReference type="InterPro" id="IPR036746">
    <property type="entry name" value="TT1725-like_sf"/>
</dbReference>
<name>A0A0F9FRQ5_9ZZZZ</name>
<organism evidence="1">
    <name type="scientific">marine sediment metagenome</name>
    <dbReference type="NCBI Taxonomy" id="412755"/>
    <lineage>
        <taxon>unclassified sequences</taxon>
        <taxon>metagenomes</taxon>
        <taxon>ecological metagenomes</taxon>
    </lineage>
</organism>
<evidence type="ECO:0008006" key="2">
    <source>
        <dbReference type="Google" id="ProtNLM"/>
    </source>
</evidence>
<dbReference type="Gene3D" id="3.30.70.1120">
    <property type="entry name" value="TT1725-like"/>
    <property type="match status" value="1"/>
</dbReference>
<dbReference type="SUPFAM" id="SSF103007">
    <property type="entry name" value="Hypothetical protein TT1725"/>
    <property type="match status" value="1"/>
</dbReference>
<accession>A0A0F9FRQ5</accession>
<dbReference type="PANTHER" id="PTHR36441">
    <property type="entry name" value="HYPOTHETICAL CYTOSOLIC PROTEIN"/>
    <property type="match status" value="1"/>
</dbReference>
<proteinExistence type="predicted"/>
<dbReference type="EMBL" id="LAZR01022670">
    <property type="protein sequence ID" value="KKL81066.1"/>
    <property type="molecule type" value="Genomic_DNA"/>
</dbReference>
<sequence>MATKLGLLHLDVMIGDAMSLKDKRRVVKGFKDRIARSRNVSVAEVDHLNNHRRSVLAVAMVGNDGRYVEGALQQVANAASENRAWVLLEYEIEMI</sequence>
<dbReference type="Pfam" id="PF04456">
    <property type="entry name" value="DUF503"/>
    <property type="match status" value="1"/>
</dbReference>
<protein>
    <recommendedName>
        <fullName evidence="2">DUF503 domain-containing protein</fullName>
    </recommendedName>
</protein>
<dbReference type="PANTHER" id="PTHR36441:SF1">
    <property type="entry name" value="DUF503 DOMAIN-CONTAINING PROTEIN"/>
    <property type="match status" value="1"/>
</dbReference>
<gene>
    <name evidence="1" type="ORF">LCGC14_1998470</name>
</gene>
<comment type="caution">
    <text evidence="1">The sequence shown here is derived from an EMBL/GenBank/DDBJ whole genome shotgun (WGS) entry which is preliminary data.</text>
</comment>
<reference evidence="1" key="1">
    <citation type="journal article" date="2015" name="Nature">
        <title>Complex archaea that bridge the gap between prokaryotes and eukaryotes.</title>
        <authorList>
            <person name="Spang A."/>
            <person name="Saw J.H."/>
            <person name="Jorgensen S.L."/>
            <person name="Zaremba-Niedzwiedzka K."/>
            <person name="Martijn J."/>
            <person name="Lind A.E."/>
            <person name="van Eijk R."/>
            <person name="Schleper C."/>
            <person name="Guy L."/>
            <person name="Ettema T.J."/>
        </authorList>
    </citation>
    <scope>NUCLEOTIDE SEQUENCE</scope>
</reference>
<dbReference type="InterPro" id="IPR007546">
    <property type="entry name" value="DUF503"/>
</dbReference>
<evidence type="ECO:0000313" key="1">
    <source>
        <dbReference type="EMBL" id="KKL81066.1"/>
    </source>
</evidence>